<comment type="catalytic activity">
    <reaction evidence="10">
        <text>L-alpha-aminoacyl-L-arginine(out) = L-alpha-aminoacyl-L-arginine(in)</text>
        <dbReference type="Rhea" id="RHEA:79367"/>
        <dbReference type="ChEBI" id="CHEBI:229968"/>
    </reaction>
</comment>
<feature type="compositionally biased region" description="Polar residues" evidence="26">
    <location>
        <begin position="277"/>
        <end position="286"/>
    </location>
</feature>
<dbReference type="InterPro" id="IPR036259">
    <property type="entry name" value="MFS_trans_sf"/>
</dbReference>
<feature type="region of interest" description="Disordered" evidence="26">
    <location>
        <begin position="1125"/>
        <end position="1173"/>
    </location>
</feature>
<feature type="compositionally biased region" description="Basic and acidic residues" evidence="26">
    <location>
        <begin position="258"/>
        <end position="276"/>
    </location>
</feature>
<comment type="function">
    <text evidence="23">Lysosomal dipeptide uniporter that selectively exports lysine, arginine or histidine-containing dipeptides with a net positive charge from the lysosome lumen into the cytosol. Could play a role in a specific type of protein O-glycosylation indirectly regulating macrophages migration and tissue invasion. Also essential for liver homeostasis.</text>
</comment>
<dbReference type="Proteomes" id="UP000241890">
    <property type="component" value="Unassembled WGS sequence"/>
</dbReference>
<dbReference type="Gene3D" id="1.20.1250.20">
    <property type="entry name" value="MFS general substrate transporter like domains"/>
    <property type="match status" value="2"/>
</dbReference>
<evidence type="ECO:0000256" key="12">
    <source>
        <dbReference type="ARBA" id="ARBA00044891"/>
    </source>
</evidence>
<feature type="region of interest" description="Disordered" evidence="26">
    <location>
        <begin position="243"/>
        <end position="286"/>
    </location>
</feature>
<evidence type="ECO:0000256" key="27">
    <source>
        <dbReference type="SAM" id="Phobius"/>
    </source>
</evidence>
<gene>
    <name evidence="29" type="ORF">FCC1311_039202</name>
</gene>
<comment type="subcellular location">
    <subcellularLocation>
        <location evidence="1">Lysosome membrane</location>
        <topology evidence="1">Multi-pass membrane protein</topology>
    </subcellularLocation>
</comment>
<feature type="transmembrane region" description="Helical" evidence="27">
    <location>
        <begin position="2614"/>
        <end position="2632"/>
    </location>
</feature>
<comment type="catalytic activity">
    <reaction evidence="20">
        <text>L-lysyl-glycine(out) = L-lysyl-glycine(in)</text>
        <dbReference type="Rhea" id="RHEA:79407"/>
        <dbReference type="ChEBI" id="CHEBI:191202"/>
    </reaction>
</comment>
<evidence type="ECO:0000256" key="8">
    <source>
        <dbReference type="ARBA" id="ARBA00044876"/>
    </source>
</evidence>
<evidence type="ECO:0000256" key="19">
    <source>
        <dbReference type="ARBA" id="ARBA00044919"/>
    </source>
</evidence>
<keyword evidence="4 27" id="KW-0812">Transmembrane</keyword>
<feature type="domain" description="Major facilitator superfamily (MFS) profile" evidence="28">
    <location>
        <begin position="2244"/>
        <end position="2733"/>
    </location>
</feature>
<evidence type="ECO:0000313" key="29">
    <source>
        <dbReference type="EMBL" id="GBG27697.1"/>
    </source>
</evidence>
<evidence type="ECO:0000256" key="3">
    <source>
        <dbReference type="ARBA" id="ARBA00022448"/>
    </source>
</evidence>
<evidence type="ECO:0000256" key="23">
    <source>
        <dbReference type="ARBA" id="ARBA00045709"/>
    </source>
</evidence>
<feature type="transmembrane region" description="Helical" evidence="27">
    <location>
        <begin position="2291"/>
        <end position="2313"/>
    </location>
</feature>
<feature type="region of interest" description="Disordered" evidence="26">
    <location>
        <begin position="1"/>
        <end position="32"/>
    </location>
</feature>
<dbReference type="CDD" id="cd06174">
    <property type="entry name" value="MFS"/>
    <property type="match status" value="1"/>
</dbReference>
<feature type="compositionally biased region" description="Low complexity" evidence="26">
    <location>
        <begin position="1525"/>
        <end position="1534"/>
    </location>
</feature>
<protein>
    <recommendedName>
        <fullName evidence="21">Lysosomal dipeptide transporter MFSD1</fullName>
    </recommendedName>
    <alternativeName>
        <fullName evidence="22">Major facilitator superfamily domain-containing protein 1</fullName>
    </alternativeName>
</protein>
<name>A0A2R5G9I6_9STRA</name>
<comment type="catalytic activity">
    <reaction evidence="19">
        <text>L-alanyl-L-lysine(out) = L-alanyl-L-lysine(in)</text>
        <dbReference type="Rhea" id="RHEA:79415"/>
        <dbReference type="ChEBI" id="CHEBI:192470"/>
    </reaction>
</comment>
<feature type="coiled-coil region" evidence="25">
    <location>
        <begin position="682"/>
        <end position="772"/>
    </location>
</feature>
<keyword evidence="25" id="KW-0175">Coiled coil</keyword>
<accession>A0A2R5G9I6</accession>
<proteinExistence type="inferred from homology"/>
<comment type="catalytic activity">
    <reaction evidence="8">
        <text>L-lysyl-L-alanine(out) = L-lysyl-L-alanine(in)</text>
        <dbReference type="Rhea" id="RHEA:79399"/>
        <dbReference type="ChEBI" id="CHEBI:229954"/>
    </reaction>
</comment>
<evidence type="ECO:0000256" key="20">
    <source>
        <dbReference type="ARBA" id="ARBA00044924"/>
    </source>
</evidence>
<feature type="transmembrane region" description="Helical" evidence="27">
    <location>
        <begin position="2638"/>
        <end position="2659"/>
    </location>
</feature>
<evidence type="ECO:0000256" key="24">
    <source>
        <dbReference type="ARBA" id="ARBA00046376"/>
    </source>
</evidence>
<evidence type="ECO:0000256" key="16">
    <source>
        <dbReference type="ARBA" id="ARBA00044900"/>
    </source>
</evidence>
<dbReference type="InParanoid" id="A0A2R5G9I6"/>
<comment type="catalytic activity">
    <reaction evidence="12">
        <text>L-lysyl-L-alpha-amino acid(out) = L-lysyl-L-alpha-amino acid(in)</text>
        <dbReference type="Rhea" id="RHEA:79387"/>
        <dbReference type="ChEBI" id="CHEBI:229965"/>
    </reaction>
</comment>
<keyword evidence="5 27" id="KW-1133">Transmembrane helix</keyword>
<dbReference type="GO" id="GO:0022857">
    <property type="term" value="F:transmembrane transporter activity"/>
    <property type="evidence" value="ECO:0007669"/>
    <property type="project" value="InterPro"/>
</dbReference>
<feature type="transmembrane region" description="Helical" evidence="27">
    <location>
        <begin position="2416"/>
        <end position="2437"/>
    </location>
</feature>
<feature type="region of interest" description="Disordered" evidence="26">
    <location>
        <begin position="2464"/>
        <end position="2489"/>
    </location>
</feature>
<comment type="catalytic activity">
    <reaction evidence="15">
        <text>L-arginyl-L-alpha-amino acid(out) = L-arginyl-L-alpha-amino acid(in)</text>
        <dbReference type="Rhea" id="RHEA:79371"/>
        <dbReference type="ChEBI" id="CHEBI:84315"/>
    </reaction>
</comment>
<feature type="transmembrane region" description="Helical" evidence="27">
    <location>
        <begin position="2320"/>
        <end position="2341"/>
    </location>
</feature>
<keyword evidence="7" id="KW-0458">Lysosome</keyword>
<organism evidence="29 30">
    <name type="scientific">Hondaea fermentalgiana</name>
    <dbReference type="NCBI Taxonomy" id="2315210"/>
    <lineage>
        <taxon>Eukaryota</taxon>
        <taxon>Sar</taxon>
        <taxon>Stramenopiles</taxon>
        <taxon>Bigyra</taxon>
        <taxon>Labyrinthulomycetes</taxon>
        <taxon>Thraustochytrida</taxon>
        <taxon>Thraustochytriidae</taxon>
        <taxon>Hondaea</taxon>
    </lineage>
</organism>
<feature type="coiled-coil region" evidence="25">
    <location>
        <begin position="585"/>
        <end position="658"/>
    </location>
</feature>
<evidence type="ECO:0000256" key="5">
    <source>
        <dbReference type="ARBA" id="ARBA00022989"/>
    </source>
</evidence>
<comment type="catalytic activity">
    <reaction evidence="9">
        <text>L-histidyl-glycine(out) = L-histidyl-glycine(in)</text>
        <dbReference type="Rhea" id="RHEA:79395"/>
        <dbReference type="ChEBI" id="CHEBI:229957"/>
    </reaction>
</comment>
<feature type="coiled-coil region" evidence="25">
    <location>
        <begin position="291"/>
        <end position="350"/>
    </location>
</feature>
<comment type="catalytic activity">
    <reaction evidence="16">
        <text>L-lysyl-L-lysine(out) = L-lysyl-L-lysine(in)</text>
        <dbReference type="Rhea" id="RHEA:79403"/>
        <dbReference type="ChEBI" id="CHEBI:229956"/>
    </reaction>
</comment>
<dbReference type="InterPro" id="IPR020846">
    <property type="entry name" value="MFS_dom"/>
</dbReference>
<evidence type="ECO:0000256" key="4">
    <source>
        <dbReference type="ARBA" id="ARBA00022692"/>
    </source>
</evidence>
<feature type="transmembrane region" description="Helical" evidence="27">
    <location>
        <begin position="2671"/>
        <end position="2697"/>
    </location>
</feature>
<dbReference type="InterPro" id="IPR011701">
    <property type="entry name" value="MFS"/>
</dbReference>
<feature type="coiled-coil region" evidence="25">
    <location>
        <begin position="396"/>
        <end position="465"/>
    </location>
</feature>
<feature type="region of interest" description="Disordered" evidence="26">
    <location>
        <begin position="1664"/>
        <end position="1683"/>
    </location>
</feature>
<reference evidence="29 30" key="1">
    <citation type="submission" date="2017-12" db="EMBL/GenBank/DDBJ databases">
        <title>Sequencing, de novo assembly and annotation of complete genome of a new Thraustochytrid species, strain FCC1311.</title>
        <authorList>
            <person name="Sedici K."/>
            <person name="Godart F."/>
            <person name="Aiese Cigliano R."/>
            <person name="Sanseverino W."/>
            <person name="Barakat M."/>
            <person name="Ortet P."/>
            <person name="Marechal E."/>
            <person name="Cagnac O."/>
            <person name="Amato A."/>
        </authorList>
    </citation>
    <scope>NUCLEOTIDE SEQUENCE [LARGE SCALE GENOMIC DNA]</scope>
</reference>
<evidence type="ECO:0000256" key="9">
    <source>
        <dbReference type="ARBA" id="ARBA00044878"/>
    </source>
</evidence>
<feature type="coiled-coil region" evidence="25">
    <location>
        <begin position="1179"/>
        <end position="1213"/>
    </location>
</feature>
<evidence type="ECO:0000256" key="2">
    <source>
        <dbReference type="ARBA" id="ARBA00008335"/>
    </source>
</evidence>
<evidence type="ECO:0000259" key="28">
    <source>
        <dbReference type="PROSITE" id="PS50850"/>
    </source>
</evidence>
<comment type="subunit">
    <text evidence="24">Homodimer. Interacts with lysosomal protein GLMP (via lumenal domain); the interaction starts while both proteins are still in the endoplasmic reticulum and is required for stabilization of MFSD1 in lysosomes but has no direct effect on its targeting to lysosomes or transporter activity.</text>
</comment>
<dbReference type="OrthoDB" id="424834at2759"/>
<comment type="catalytic activity">
    <reaction evidence="11">
        <text>L-alpha-aminoacyl-L-histidine(out) = L-alpha-aminoacyl-L-histidine(in)</text>
        <dbReference type="Rhea" id="RHEA:79375"/>
        <dbReference type="ChEBI" id="CHEBI:229967"/>
    </reaction>
</comment>
<keyword evidence="6 27" id="KW-0472">Membrane</keyword>
<keyword evidence="30" id="KW-1185">Reference proteome</keyword>
<evidence type="ECO:0000256" key="17">
    <source>
        <dbReference type="ARBA" id="ARBA00044903"/>
    </source>
</evidence>
<comment type="catalytic activity">
    <reaction evidence="13">
        <text>L-alpha-aminoacyl-L-lysine(out) = L-alpha-aminoacyl-L-lysine(in)</text>
        <dbReference type="Rhea" id="RHEA:79383"/>
        <dbReference type="ChEBI" id="CHEBI:229966"/>
    </reaction>
</comment>
<evidence type="ECO:0000256" key="14">
    <source>
        <dbReference type="ARBA" id="ARBA00044898"/>
    </source>
</evidence>
<dbReference type="GO" id="GO:0005765">
    <property type="term" value="C:lysosomal membrane"/>
    <property type="evidence" value="ECO:0007669"/>
    <property type="project" value="UniProtKB-SubCell"/>
</dbReference>
<feature type="coiled-coil region" evidence="25">
    <location>
        <begin position="507"/>
        <end position="557"/>
    </location>
</feature>
<dbReference type="PANTHER" id="PTHR23512:SF3">
    <property type="entry name" value="MAJOR FACILITATOR SUPERFAMILY DOMAIN-CONTAINING PROTEIN 1"/>
    <property type="match status" value="1"/>
</dbReference>
<evidence type="ECO:0000256" key="21">
    <source>
        <dbReference type="ARBA" id="ARBA00044985"/>
    </source>
</evidence>
<evidence type="ECO:0000256" key="25">
    <source>
        <dbReference type="SAM" id="Coils"/>
    </source>
</evidence>
<evidence type="ECO:0000313" key="30">
    <source>
        <dbReference type="Proteomes" id="UP000241890"/>
    </source>
</evidence>
<feature type="region of interest" description="Disordered" evidence="26">
    <location>
        <begin position="1525"/>
        <end position="1556"/>
    </location>
</feature>
<dbReference type="InterPro" id="IPR052187">
    <property type="entry name" value="MFSD1"/>
</dbReference>
<evidence type="ECO:0000256" key="18">
    <source>
        <dbReference type="ARBA" id="ARBA00044912"/>
    </source>
</evidence>
<evidence type="ECO:0000256" key="6">
    <source>
        <dbReference type="ARBA" id="ARBA00023136"/>
    </source>
</evidence>
<keyword evidence="3" id="KW-0813">Transport</keyword>
<comment type="catalytic activity">
    <reaction evidence="18">
        <text>L-histidyl-L-alpha-amino acid(out) = L-histidyl-L-alpha-amino acid(in)</text>
        <dbReference type="Rhea" id="RHEA:79379"/>
        <dbReference type="ChEBI" id="CHEBI:229964"/>
    </reaction>
</comment>
<comment type="caution">
    <text evidence="29">The sequence shown here is derived from an EMBL/GenBank/DDBJ whole genome shotgun (WGS) entry which is preliminary data.</text>
</comment>
<feature type="compositionally biased region" description="Basic and acidic residues" evidence="26">
    <location>
        <begin position="1157"/>
        <end position="1173"/>
    </location>
</feature>
<comment type="similarity">
    <text evidence="2">Belongs to the major facilitator superfamily.</text>
</comment>
<dbReference type="PANTHER" id="PTHR23512">
    <property type="entry name" value="MAJOR FACILITATOR SUPERFAMILY DOMAIN-CONTAINING PROTEIN 1"/>
    <property type="match status" value="1"/>
</dbReference>
<evidence type="ECO:0000256" key="10">
    <source>
        <dbReference type="ARBA" id="ARBA00044881"/>
    </source>
</evidence>
<dbReference type="Pfam" id="PF07690">
    <property type="entry name" value="MFS_1"/>
    <property type="match status" value="1"/>
</dbReference>
<evidence type="ECO:0000256" key="11">
    <source>
        <dbReference type="ARBA" id="ARBA00044884"/>
    </source>
</evidence>
<comment type="catalytic activity">
    <reaction evidence="14">
        <text>L-aspartyl-L-lysine(out) = L-aspartyl-L-lysine(in)</text>
        <dbReference type="Rhea" id="RHEA:79411"/>
        <dbReference type="ChEBI" id="CHEBI:229953"/>
    </reaction>
</comment>
<feature type="transmembrane region" description="Helical" evidence="27">
    <location>
        <begin position="2586"/>
        <end position="2607"/>
    </location>
</feature>
<dbReference type="PROSITE" id="PS50850">
    <property type="entry name" value="MFS"/>
    <property type="match status" value="1"/>
</dbReference>
<comment type="catalytic activity">
    <reaction evidence="17">
        <text>L-arginyl-glycine(out) = L-arginyl-glycine(in)</text>
        <dbReference type="Rhea" id="RHEA:79391"/>
        <dbReference type="ChEBI" id="CHEBI:229955"/>
    </reaction>
</comment>
<evidence type="ECO:0000256" key="7">
    <source>
        <dbReference type="ARBA" id="ARBA00023228"/>
    </source>
</evidence>
<evidence type="ECO:0000256" key="15">
    <source>
        <dbReference type="ARBA" id="ARBA00044899"/>
    </source>
</evidence>
<feature type="transmembrane region" description="Helical" evidence="27">
    <location>
        <begin position="2709"/>
        <end position="2727"/>
    </location>
</feature>
<evidence type="ECO:0000256" key="26">
    <source>
        <dbReference type="SAM" id="MobiDB-lite"/>
    </source>
</evidence>
<sequence length="2738" mass="306099">MSSRKPQARPMQGAPAVVREPTVPARQLEEERAKFERRSQKVLAILAKKDERIKSLEEEVQALPVRRELEESKQREAELRDKAMDQGEQIEVLVAELASLRQGHAAAQEMNQELTQVKELHRNESARQQAALEGAEKARNDMRTKLREAEEQREEAQFKVAELESEKAVFEDLLETAKRTALQDENELRRLRVAMKSLEEDADREHPSEQRARQLELQMRQMSAELDSLKKENGSLRVSLTKYAAERQRPPLAPKQAEQFRHRDAQPPAEHTRRQSIDSVSAQSVAQEAPMRQLEALVLQQSEEIVDLRSQLVRAGARDREFKENVQFERRSLLNKVRTLEQQVRVASEKGAIHRRNLESTVRVLSGKSDLHRKYAEQADVAGQLAMVKVESDGRLHAMDAELQQLRESLADAHDIMRRQERDLHGFRVSAVYADVPAVSHTVILQRLARQLDEHKVKLAELSEKGGTRQHDPLATAATLVGMPDDDSLPMSQGQQERVFAQFRLRVHGLQVQLEDREEEVAGLEHQIAEHISLQQAVEAEHENKFLETERQHAEQLAVMNRRIVSHVREKHILLEEKASLASDVEQARAAQRLAEERLATLRSEHVERCKSLQRRGEELEVELEGAQAKQRVAEICYEQDKARLGFLEETLAVLQDQHGLAIDDESAALTLDGQAQREHLLADLTQRANRAEANVTAQQRTVAKLEEDLREVRLERSQLAASLERAQHDADEAEAQRQEEALSAQEMRGRLAELQRQLEEAKQHQIRVELQLVDESSAREGAVAERDVLAQKLADLGTAFATDLHDEQRASQENLAAFQADLEATVVDMGNTPVISLLREILASARKHHDVNENPGATSDLRALERMADAVLQSEQARFAVEAKLRGAEWTKEALSARINRLARALARQRQDEARSEASLHALERRYELEGSIRQMQHERLRKLEADRAATAEKLLVRASAQLRAQTQRCRSLERLAKTHDLALDSCVDVDVEDAEADLLSEVHASSERILQLESELAESSLRLEHYKTNTDGEGEKQKAFVERERKLAEGFKMEASILRDQLHESKREMVNLAFEYETKLMVHESAPALQEMGNPAELRMRMLEQAKEINELHARVAELQEENSFVREVEPSSTGADVSVRRDATRGSIADAQSEEPKDAPSSKTPHETSKLEVLAEETAQILLEQKDKQIKRLRAEADILTRRLADAARANKSLSAANSSVVATLQKFQRRLEKRGPAATASADGIAERLQSFLGLLQGVELEQAVRRINVVLDRYDRERERQRMAEQQEMARLRQEVHSLHERLSKDEEVNKEQLRAAESSQSVSKAECASLRSRLETLQSERDDLHAQVVRLEERLRRTKVQSGQVEALQNELVALRERELSLAQSKEDALSALREEAEQERSALQEQIEDLESGATVNEVRASERKRAQARIKALERRVNEHKGSTDRLKEQLGALKKTWQSPEAVAKLRADLATSRAEIRKYRADAARKRDMLQAAAEKATEEKGAEDDLRRRAQRLEAQARAAQTEARNKENLAQASRQSSERAKSELNEAVKELEELREKVRSLSRERTALRSRIDMLKQEQQQHQQMREQQMREQQLRQPNEAGLFSDARAAAQTVASRDVEKELSAKLDRWRKRASAAENQLETYKRKLASLEEDHKEAQRQTSSAKDSIAQLKAKARAAERESQALEARAVKMEELAEANHRETVEVERALHATLLRVSDEALEIRRKCYVPDASASSEVDGAAGTDANAVAKMLELSPEDVRDLFGAEARCSDPVASAAFQSLRNAVQRHKTFVNHIFTTRGSLPSRLSQSELRRLVQSTCALWRSSGSLLRKLGFGGRSHSFERLDAEMGSEMRQPKIFSPHCGRRFTCGFCECLECAVICSLLFVVITLVLVIRQNVCWTGEDELQLYLDLEDSNGALELFPSGGQPPVPLLHAHSHNDYQQAVPVKLALSAGFCSIEADVFLRSGRLFTGHVQPTSNDLEDQYLRPLVNLAKKNPARPGPINPLASRLGVCEQQTLMIDMKSSSLETWDALETILARVNKESGFRVFECYDQAGMPLPAPEVKRSFLSPVQVIISGISPSLLPELAARLLQRPTHCTRLDGRIDPEHPAPSDASLIRTLGMMSSVWHESFAENLEGTVAAIHAAVPHVKVRFWDTPETPDAWKMLLDAGGSVEGRLPVCGDATMALVRAKVAGPISTRSLVAEEGSEGSQEDTMKADTAHRWPGTRNKIFVLLCASLIPSGAHYMKHALGPLKVYFVGSDTGSPGAGGIVSHAQFGAFLAATSWPNLVMPFLTGLLVDEKGHEYSAVLFTSVALLGHVMFAIFLMPNLMSFPLALAGRVLYGFGEGGTGIVQGAIVGTWFEGNTLAFSIGFTESVHYLANWLGKALPAELARLQGGFRGAVWLGSAFLFGSVLVAIIYYIFAHAERPFRFALNQQPGDLEERRGLVAVDASESRSRSSDSSTASPHQRSRAPSGVSYYGAMLLPGIDQEAAEAAQDATPRNNHLLHHQEVEERHVKYYLALHLNRVRLLPLSYWVLGLMHMVYSNLHNLFGGISADFIRSATEMDTVQAGFIASIDSLLPVFLAPLVGIFVDKYGGRLYICLFASTSAIFAFYIFLSDTVTPEWAILAMILLSVGTSTTPTLVKSAVPIVVSPDSLGTAFGIYSVFESFGGGIGHVVFGYIRDISASYTTDLQALLMLACLSLFLNVAAFVRAPKLNAASFH</sequence>
<evidence type="ECO:0000256" key="1">
    <source>
        <dbReference type="ARBA" id="ARBA00004155"/>
    </source>
</evidence>
<dbReference type="EMBL" id="BEYU01000035">
    <property type="protein sequence ID" value="GBG27697.1"/>
    <property type="molecule type" value="Genomic_DNA"/>
</dbReference>
<evidence type="ECO:0000256" key="13">
    <source>
        <dbReference type="ARBA" id="ARBA00044893"/>
    </source>
</evidence>
<evidence type="ECO:0000256" key="22">
    <source>
        <dbReference type="ARBA" id="ARBA00045018"/>
    </source>
</evidence>
<feature type="coiled-coil region" evidence="25">
    <location>
        <begin position="893"/>
        <end position="927"/>
    </location>
</feature>
<dbReference type="SUPFAM" id="SSF103473">
    <property type="entry name" value="MFS general substrate transporter"/>
    <property type="match status" value="1"/>
</dbReference>